<dbReference type="InterPro" id="IPR001608">
    <property type="entry name" value="Ala_racemase_N"/>
</dbReference>
<dbReference type="OrthoDB" id="3189402at2"/>
<feature type="domain" description="YhfX-like C-terminal" evidence="2">
    <location>
        <begin position="288"/>
        <end position="383"/>
    </location>
</feature>
<keyword evidence="4" id="KW-1185">Reference proteome</keyword>
<dbReference type="InterPro" id="IPR029066">
    <property type="entry name" value="PLP-binding_barrel"/>
</dbReference>
<evidence type="ECO:0000313" key="3">
    <source>
        <dbReference type="EMBL" id="QBD75863.1"/>
    </source>
</evidence>
<name>A0A4P6JLB0_KTERU</name>
<protein>
    <submittedName>
        <fullName evidence="3">YhfX family PLP-dependent enzyme</fullName>
    </submittedName>
</protein>
<evidence type="ECO:0000259" key="2">
    <source>
        <dbReference type="Pfam" id="PF21279"/>
    </source>
</evidence>
<dbReference type="Proteomes" id="UP000290365">
    <property type="component" value="Chromosome"/>
</dbReference>
<dbReference type="SUPFAM" id="SSF51419">
    <property type="entry name" value="PLP-binding barrel"/>
    <property type="match status" value="1"/>
</dbReference>
<accession>A0A4P6JLB0</accession>
<dbReference type="Gene3D" id="2.40.37.30">
    <property type="match status" value="2"/>
</dbReference>
<dbReference type="EMBL" id="CP035758">
    <property type="protein sequence ID" value="QBD75863.1"/>
    <property type="molecule type" value="Genomic_DNA"/>
</dbReference>
<dbReference type="KEGG" id="kbs:EPA93_07515"/>
<dbReference type="Pfam" id="PF01168">
    <property type="entry name" value="Ala_racemase_N"/>
    <property type="match status" value="1"/>
</dbReference>
<reference evidence="3 4" key="1">
    <citation type="submission" date="2019-01" db="EMBL/GenBank/DDBJ databases">
        <title>Ktedonosporobacter rubrisoli SCAWS-G2.</title>
        <authorList>
            <person name="Huang Y."/>
            <person name="Yan B."/>
        </authorList>
    </citation>
    <scope>NUCLEOTIDE SEQUENCE [LARGE SCALE GENOMIC DNA]</scope>
    <source>
        <strain evidence="3 4">SCAWS-G2</strain>
    </source>
</reference>
<dbReference type="AlphaFoldDB" id="A0A4P6JLB0"/>
<evidence type="ECO:0000313" key="4">
    <source>
        <dbReference type="Proteomes" id="UP000290365"/>
    </source>
</evidence>
<sequence>MINRRFSMYLQRLIERNPQLLETALKLHQSGRIPTNAWVIDLDTIVDNARVLAAEAHRLGLTTYLMSKQYNRNPYVSALALANGLDKIVAVDAMCSLMARRFNLPVGHMGHLNQLPRHMIPALLALRPDVITIYNVEHARWIDEAAAKLGIVQDLMLRVYAPGDLFFDGQEGGFAEQEIPAIVQALAQFSHVRLVGVTAFPCVVYNHKPGEKMEVSPNMHTVQRAAATLRQLGIEVKQINAPGNTSSITMPLLAQHGATHVEPGHGLLGTTPNHAFNGSLPERPAYAYVTEISHHFGGRAYAYGGGIFHDGYLGTINALVGSSWEEARHNQVEYLHEIEQIIDYHMVLQPGERCKVGDTALFCYRTQMQMTRSYIALISGLSGKRELKVHYLFDHANNALDEQFNPIAPERVLADIKSLSASYV</sequence>
<dbReference type="InterPro" id="IPR048449">
    <property type="entry name" value="YhfX-like_C"/>
</dbReference>
<gene>
    <name evidence="3" type="ORF">EPA93_07515</name>
</gene>
<dbReference type="Pfam" id="PF21279">
    <property type="entry name" value="YhfX-like_C"/>
    <property type="match status" value="1"/>
</dbReference>
<proteinExistence type="predicted"/>
<organism evidence="3 4">
    <name type="scientific">Ktedonosporobacter rubrisoli</name>
    <dbReference type="NCBI Taxonomy" id="2509675"/>
    <lineage>
        <taxon>Bacteria</taxon>
        <taxon>Bacillati</taxon>
        <taxon>Chloroflexota</taxon>
        <taxon>Ktedonobacteria</taxon>
        <taxon>Ktedonobacterales</taxon>
        <taxon>Ktedonosporobacteraceae</taxon>
        <taxon>Ktedonosporobacter</taxon>
    </lineage>
</organism>
<evidence type="ECO:0000259" key="1">
    <source>
        <dbReference type="Pfam" id="PF01168"/>
    </source>
</evidence>
<feature type="domain" description="Alanine racemase N-terminal" evidence="1">
    <location>
        <begin position="40"/>
        <end position="272"/>
    </location>
</feature>